<comment type="caution">
    <text evidence="4">The sequence shown here is derived from an EMBL/GenBank/DDBJ whole genome shotgun (WGS) entry which is preliminary data.</text>
</comment>
<accession>A0A3N4RJC3</accession>
<feature type="region of interest" description="Disordered" evidence="1">
    <location>
        <begin position="74"/>
        <end position="113"/>
    </location>
</feature>
<gene>
    <name evidence="4" type="ORF">EDD38_5623</name>
</gene>
<keyword evidence="2" id="KW-0812">Transmembrane</keyword>
<dbReference type="Gene3D" id="3.30.10.20">
    <property type="match status" value="1"/>
</dbReference>
<evidence type="ECO:0000313" key="4">
    <source>
        <dbReference type="EMBL" id="RPE28487.1"/>
    </source>
</evidence>
<feature type="region of interest" description="Disordered" evidence="1">
    <location>
        <begin position="153"/>
        <end position="173"/>
    </location>
</feature>
<dbReference type="Proteomes" id="UP000266906">
    <property type="component" value="Unassembled WGS sequence"/>
</dbReference>
<sequence length="187" mass="18708">MNRPLPGPAEGRFDRELRDALAAFADRPAAPVVDAAAIERAAARHRRTGRGLLALAAAAALLAAGGAFALRPAPSDGPATSPVRPSAVGCTVPGPPAGGLSGAASATRAPETPQNATVTLPELAGLPLERAAAALHALGLRCTVVLHTDRTTPAGQVMSSDPRSGREPVAPDSLVTLYVSKGRPGGS</sequence>
<evidence type="ECO:0000259" key="3">
    <source>
        <dbReference type="PROSITE" id="PS51178"/>
    </source>
</evidence>
<dbReference type="SMART" id="SM00740">
    <property type="entry name" value="PASTA"/>
    <property type="match status" value="1"/>
</dbReference>
<dbReference type="Pfam" id="PF03793">
    <property type="entry name" value="PASTA"/>
    <property type="match status" value="1"/>
</dbReference>
<evidence type="ECO:0000256" key="2">
    <source>
        <dbReference type="SAM" id="Phobius"/>
    </source>
</evidence>
<keyword evidence="2" id="KW-0472">Membrane</keyword>
<protein>
    <submittedName>
        <fullName evidence="4">PASTA domain-containing protein</fullName>
    </submittedName>
</protein>
<feature type="transmembrane region" description="Helical" evidence="2">
    <location>
        <begin position="52"/>
        <end position="70"/>
    </location>
</feature>
<name>A0A3N4RJC3_9ACTN</name>
<feature type="domain" description="PASTA" evidence="3">
    <location>
        <begin position="114"/>
        <end position="181"/>
    </location>
</feature>
<dbReference type="EMBL" id="RKQG01000002">
    <property type="protein sequence ID" value="RPE28487.1"/>
    <property type="molecule type" value="Genomic_DNA"/>
</dbReference>
<dbReference type="PROSITE" id="PS51178">
    <property type="entry name" value="PASTA"/>
    <property type="match status" value="1"/>
</dbReference>
<evidence type="ECO:0000313" key="5">
    <source>
        <dbReference type="Proteomes" id="UP000266906"/>
    </source>
</evidence>
<organism evidence="4 5">
    <name type="scientific">Kitasatospora cineracea</name>
    <dbReference type="NCBI Taxonomy" id="88074"/>
    <lineage>
        <taxon>Bacteria</taxon>
        <taxon>Bacillati</taxon>
        <taxon>Actinomycetota</taxon>
        <taxon>Actinomycetes</taxon>
        <taxon>Kitasatosporales</taxon>
        <taxon>Streptomycetaceae</taxon>
        <taxon>Kitasatospora</taxon>
    </lineage>
</organism>
<dbReference type="AlphaFoldDB" id="A0A3N4RJC3"/>
<evidence type="ECO:0000256" key="1">
    <source>
        <dbReference type="SAM" id="MobiDB-lite"/>
    </source>
</evidence>
<keyword evidence="2" id="KW-1133">Transmembrane helix</keyword>
<proteinExistence type="predicted"/>
<dbReference type="RefSeq" id="WP_123820329.1">
    <property type="nucleotide sequence ID" value="NZ_RKQG01000002.1"/>
</dbReference>
<feature type="compositionally biased region" description="Polar residues" evidence="1">
    <location>
        <begin position="153"/>
        <end position="162"/>
    </location>
</feature>
<keyword evidence="5" id="KW-1185">Reference proteome</keyword>
<reference evidence="4 5" key="1">
    <citation type="submission" date="2018-11" db="EMBL/GenBank/DDBJ databases">
        <title>Sequencing the genomes of 1000 actinobacteria strains.</title>
        <authorList>
            <person name="Klenk H.-P."/>
        </authorList>
    </citation>
    <scope>NUCLEOTIDE SEQUENCE [LARGE SCALE GENOMIC DNA]</scope>
    <source>
        <strain evidence="4 5">DSM 44781</strain>
    </source>
</reference>
<dbReference type="InterPro" id="IPR005543">
    <property type="entry name" value="PASTA_dom"/>
</dbReference>